<proteinExistence type="predicted"/>
<reference evidence="3 4" key="1">
    <citation type="submission" date="2018-08" db="EMBL/GenBank/DDBJ databases">
        <title>Draft genome sequences of two Aspergillus turcosus clinical strains isolated from bronchoalveolar lavage fluid: one azole-susceptible and the other azole-resistant.</title>
        <authorList>
            <person name="Parent-Michaud M."/>
            <person name="Dufresne P.J."/>
            <person name="Fournier E."/>
            <person name="Martineau C."/>
            <person name="Moreira S."/>
            <person name="Perkins V."/>
            <person name="De Repentigny L."/>
            <person name="Dufresne S.F."/>
        </authorList>
    </citation>
    <scope>NUCLEOTIDE SEQUENCE [LARGE SCALE GENOMIC DNA]</scope>
    <source>
        <strain evidence="3">HMR AF 1038</strain>
    </source>
</reference>
<evidence type="ECO:0000313" key="4">
    <source>
        <dbReference type="Proteomes" id="UP000215289"/>
    </source>
</evidence>
<dbReference type="AlphaFoldDB" id="A0A229Z583"/>
<dbReference type="InterPro" id="IPR002937">
    <property type="entry name" value="Amino_oxidase"/>
</dbReference>
<feature type="transmembrane region" description="Helical" evidence="1">
    <location>
        <begin position="488"/>
        <end position="507"/>
    </location>
</feature>
<gene>
    <name evidence="3" type="ORF">CFD26_108561</name>
</gene>
<dbReference type="PANTHER" id="PTHR42923">
    <property type="entry name" value="PROTOPORPHYRINOGEN OXIDASE"/>
    <property type="match status" value="1"/>
</dbReference>
<evidence type="ECO:0000259" key="2">
    <source>
        <dbReference type="Pfam" id="PF01593"/>
    </source>
</evidence>
<feature type="domain" description="Amine oxidase" evidence="2">
    <location>
        <begin position="17"/>
        <end position="303"/>
    </location>
</feature>
<dbReference type="OrthoDB" id="5977668at2759"/>
<dbReference type="Proteomes" id="UP000215289">
    <property type="component" value="Unassembled WGS sequence"/>
</dbReference>
<name>A0A229Z583_9EURO</name>
<dbReference type="EMBL" id="NIDN02000011">
    <property type="protein sequence ID" value="RLM00817.1"/>
    <property type="molecule type" value="Genomic_DNA"/>
</dbReference>
<keyword evidence="1" id="KW-0812">Transmembrane</keyword>
<dbReference type="InterPro" id="IPR050464">
    <property type="entry name" value="Zeta_carotene_desat/Oxidored"/>
</dbReference>
<sequence length="516" mass="57070">MSPTQPKRVAIVGGGCAGITAFWALQKSPHDVHLFEASATLGGRIKAIPFENEGNQVAVNTVSPVFNATASPNLVSLLGYLGISTAATEFSFGATDGIWAGQWTASILGDIARRPGLLCKLETWRMLFDIARLRYTCLDLLVDGHQRSERHAQHETVMRHYISSEGYSNTFYAKYLTSMLSALWGINAGKIIDLLSVKAFVRCLLDHGILCPGPKRPKWQRIRDGTRQLVLVMARGFPSHSIHVKTRVTGISQSTKERFVLMTSDGQKGHFDHLIFAISASEIQHILGTILTTKEAEVLQKLRTARHVMVLHSDPPFPTNFDQSWPASSFILTSWDNHNKNRREDPPDHITPKTCLTCVMNDEQNIPTQLFGPVLITLDPFAPPHPLLVAGVWEFTDLEISTDTLLALSLLPAIQNKRGLSFCLSWTGRGFLEDAVTCGLTVAVEHLGAKVPSAFAHHPDLLNANELPQSRLSLADHLIRTLLSLIRVYVLIIEISHILLGALRGSFKNKICLPRK</sequence>
<protein>
    <recommendedName>
        <fullName evidence="2">Amine oxidase domain-containing protein</fullName>
    </recommendedName>
</protein>
<dbReference type="STRING" id="1245748.A0A229Z583"/>
<dbReference type="Gene3D" id="3.90.660.10">
    <property type="match status" value="1"/>
</dbReference>
<evidence type="ECO:0000313" key="3">
    <source>
        <dbReference type="EMBL" id="RLM00817.1"/>
    </source>
</evidence>
<dbReference type="Gene3D" id="3.50.50.60">
    <property type="entry name" value="FAD/NAD(P)-binding domain"/>
    <property type="match status" value="1"/>
</dbReference>
<dbReference type="SUPFAM" id="SSF51905">
    <property type="entry name" value="FAD/NAD(P)-binding domain"/>
    <property type="match status" value="1"/>
</dbReference>
<accession>A0A229Z583</accession>
<dbReference type="Pfam" id="PF01593">
    <property type="entry name" value="Amino_oxidase"/>
    <property type="match status" value="1"/>
</dbReference>
<dbReference type="GO" id="GO:0016491">
    <property type="term" value="F:oxidoreductase activity"/>
    <property type="evidence" value="ECO:0007669"/>
    <property type="project" value="InterPro"/>
</dbReference>
<dbReference type="InterPro" id="IPR036188">
    <property type="entry name" value="FAD/NAD-bd_sf"/>
</dbReference>
<dbReference type="Gene3D" id="3.40.50.720">
    <property type="entry name" value="NAD(P)-binding Rossmann-like Domain"/>
    <property type="match status" value="1"/>
</dbReference>
<keyword evidence="1" id="KW-0472">Membrane</keyword>
<evidence type="ECO:0000256" key="1">
    <source>
        <dbReference type="SAM" id="Phobius"/>
    </source>
</evidence>
<organism evidence="3 4">
    <name type="scientific">Aspergillus turcosus</name>
    <dbReference type="NCBI Taxonomy" id="1245748"/>
    <lineage>
        <taxon>Eukaryota</taxon>
        <taxon>Fungi</taxon>
        <taxon>Dikarya</taxon>
        <taxon>Ascomycota</taxon>
        <taxon>Pezizomycotina</taxon>
        <taxon>Eurotiomycetes</taxon>
        <taxon>Eurotiomycetidae</taxon>
        <taxon>Eurotiales</taxon>
        <taxon>Aspergillaceae</taxon>
        <taxon>Aspergillus</taxon>
        <taxon>Aspergillus subgen. Fumigati</taxon>
    </lineage>
</organism>
<keyword evidence="4" id="KW-1185">Reference proteome</keyword>
<dbReference type="PANTHER" id="PTHR42923:SF17">
    <property type="entry name" value="AMINE OXIDASE DOMAIN-CONTAINING PROTEIN"/>
    <property type="match status" value="1"/>
</dbReference>
<comment type="caution">
    <text evidence="3">The sequence shown here is derived from an EMBL/GenBank/DDBJ whole genome shotgun (WGS) entry which is preliminary data.</text>
</comment>
<keyword evidence="1" id="KW-1133">Transmembrane helix</keyword>